<evidence type="ECO:0000313" key="2">
    <source>
        <dbReference type="Proteomes" id="UP001055072"/>
    </source>
</evidence>
<evidence type="ECO:0000313" key="1">
    <source>
        <dbReference type="EMBL" id="KAI0090798.1"/>
    </source>
</evidence>
<dbReference type="Proteomes" id="UP001055072">
    <property type="component" value="Unassembled WGS sequence"/>
</dbReference>
<name>A0ACB8U8Z7_9APHY</name>
<accession>A0ACB8U8Z7</accession>
<gene>
    <name evidence="1" type="ORF">BDY19DRAFT_984428</name>
</gene>
<dbReference type="EMBL" id="MU274907">
    <property type="protein sequence ID" value="KAI0090798.1"/>
    <property type="molecule type" value="Genomic_DNA"/>
</dbReference>
<comment type="caution">
    <text evidence="1">The sequence shown here is derived from an EMBL/GenBank/DDBJ whole genome shotgun (WGS) entry which is preliminary data.</text>
</comment>
<organism evidence="1 2">
    <name type="scientific">Irpex rosettiformis</name>
    <dbReference type="NCBI Taxonomy" id="378272"/>
    <lineage>
        <taxon>Eukaryota</taxon>
        <taxon>Fungi</taxon>
        <taxon>Dikarya</taxon>
        <taxon>Basidiomycota</taxon>
        <taxon>Agaricomycotina</taxon>
        <taxon>Agaricomycetes</taxon>
        <taxon>Polyporales</taxon>
        <taxon>Irpicaceae</taxon>
        <taxon>Irpex</taxon>
    </lineage>
</organism>
<sequence>MALSHSRSVGSLSVLMDSNSNSRMRPKTPEKPLPRPPPSPVPLPDALEEVAEELEEEEQDDLESLIQPTTPSSATITKRVHALLELLSSERAYASDLALIRDIHIPLALGQTTPFQTTPPTPPSSGSSSRTTSTASDSSNGLTMGPPMLEKDAKIIFMNVADIAMFSDMFTERLEEALGSVLEGGTGEDHVGALFLEMIPQLAPLYGTYVTRHPTALEHLNCLPQTPALTTYLGHTRTLAQSLTHAWDLPSLLIKPVQRLLKYSLLLAAIIEETPDAHSDKDYLKEARVKMEQVAHGVNEGRRRREVVKEVLTGVPMKKPDIKAKKKGLNVNVAASVSLGRMKSIRIASLKLKDGAEGNQEAEQVARMSEELRECEVFIQTFAKEASFWSKTLMLMVEGLQKWTVSFGRVIGVTGEQQSEAFDAFHTVIVYRLLPICAKLDGVIHDQLFIQLGRLTDTTSDPERLLEAMRTLEPLHYGLLNFNVSKSRPPPQLLEASQSYVALRAQLFAELPSYLKLLHRGIVAAIMQFAAWQTEFWFAIREKWSELWDALKVEGEMQGEAAETLKVWWSRFAQVEANVAGLNIVRPPDKKDRDRDKSLTRPTTRGRGKSFSNTPMDGGIASSAVVMSTLAALDPVHMPVPSSASSQTLVASPTSTKSRHIERKSSNESLRSKHSGKSAKSSRSRPSHKYSNSNASYQPSPSLNGYPHDQNGSYTPPIKPGYQRAASMPISLPMPLRKSSSQGRLLDAQYDPYATTPETSGEHLEDDAVRGRMSRKPTIKRRITDTLDNFRPGTPTSTSRHRRSPSLPSMTHLNINTPEPSPRQASFNGRHNVSSIPSMYECRVVHPCYPPQGTQYKGLPFFVLEIGDVFDVIREEGHPSIHPELPLVLDDGEDCLLLVRNRRGELGWGLASFLLPVD</sequence>
<keyword evidence="2" id="KW-1185">Reference proteome</keyword>
<protein>
    <submittedName>
        <fullName evidence="1">Uncharacterized protein</fullName>
    </submittedName>
</protein>
<proteinExistence type="predicted"/>
<reference evidence="1" key="1">
    <citation type="journal article" date="2021" name="Environ. Microbiol.">
        <title>Gene family expansions and transcriptome signatures uncover fungal adaptations to wood decay.</title>
        <authorList>
            <person name="Hage H."/>
            <person name="Miyauchi S."/>
            <person name="Viragh M."/>
            <person name="Drula E."/>
            <person name="Min B."/>
            <person name="Chaduli D."/>
            <person name="Navarro D."/>
            <person name="Favel A."/>
            <person name="Norest M."/>
            <person name="Lesage-Meessen L."/>
            <person name="Balint B."/>
            <person name="Merenyi Z."/>
            <person name="de Eugenio L."/>
            <person name="Morin E."/>
            <person name="Martinez A.T."/>
            <person name="Baldrian P."/>
            <person name="Stursova M."/>
            <person name="Martinez M.J."/>
            <person name="Novotny C."/>
            <person name="Magnuson J.K."/>
            <person name="Spatafora J.W."/>
            <person name="Maurice S."/>
            <person name="Pangilinan J."/>
            <person name="Andreopoulos W."/>
            <person name="LaButti K."/>
            <person name="Hundley H."/>
            <person name="Na H."/>
            <person name="Kuo A."/>
            <person name="Barry K."/>
            <person name="Lipzen A."/>
            <person name="Henrissat B."/>
            <person name="Riley R."/>
            <person name="Ahrendt S."/>
            <person name="Nagy L.G."/>
            <person name="Grigoriev I.V."/>
            <person name="Martin F."/>
            <person name="Rosso M.N."/>
        </authorList>
    </citation>
    <scope>NUCLEOTIDE SEQUENCE</scope>
    <source>
        <strain evidence="1">CBS 384.51</strain>
    </source>
</reference>